<dbReference type="PANTHER" id="PTHR11527">
    <property type="entry name" value="HEAT-SHOCK PROTEIN 20 FAMILY MEMBER"/>
    <property type="match status" value="1"/>
</dbReference>
<evidence type="ECO:0000313" key="5">
    <source>
        <dbReference type="EMBL" id="KAH7544033.1"/>
    </source>
</evidence>
<comment type="similarity">
    <text evidence="2 3">Belongs to the small heat shock protein (HSP20) family.</text>
</comment>
<dbReference type="InterPro" id="IPR031107">
    <property type="entry name" value="Small_HSP"/>
</dbReference>
<name>A0ABQ8H1F8_9ROSI</name>
<dbReference type="PROSITE" id="PS01031">
    <property type="entry name" value="SHSP"/>
    <property type="match status" value="1"/>
</dbReference>
<dbReference type="Pfam" id="PF00011">
    <property type="entry name" value="HSP20"/>
    <property type="match status" value="1"/>
</dbReference>
<sequence>MSSIIATGSCHQSSRLEIYWEETRLVLTANVHGLRSEEVMVQIRDRRVFLMIGESHECYGTSFEMPQNVNLNKAKTFIYNGVLTVTMPKLKQQPKKNIRAPVVSDAHGSRSRFFC</sequence>
<evidence type="ECO:0000259" key="4">
    <source>
        <dbReference type="PROSITE" id="PS01031"/>
    </source>
</evidence>
<dbReference type="Gene3D" id="2.60.40.790">
    <property type="match status" value="1"/>
</dbReference>
<evidence type="ECO:0000256" key="3">
    <source>
        <dbReference type="RuleBase" id="RU003616"/>
    </source>
</evidence>
<dbReference type="EMBL" id="JAFEMO010000015">
    <property type="protein sequence ID" value="KAH7544033.1"/>
    <property type="molecule type" value="Genomic_DNA"/>
</dbReference>
<accession>A0ABQ8H1F8</accession>
<feature type="domain" description="SHSP" evidence="4">
    <location>
        <begin position="7"/>
        <end position="105"/>
    </location>
</feature>
<protein>
    <recommendedName>
        <fullName evidence="4">SHSP domain-containing protein</fullName>
    </recommendedName>
</protein>
<gene>
    <name evidence="5" type="ORF">JRO89_XS15G0088700</name>
</gene>
<dbReference type="InterPro" id="IPR008978">
    <property type="entry name" value="HSP20-like_chaperone"/>
</dbReference>
<comment type="caution">
    <text evidence="5">The sequence shown here is derived from an EMBL/GenBank/DDBJ whole genome shotgun (WGS) entry which is preliminary data.</text>
</comment>
<dbReference type="Proteomes" id="UP000827721">
    <property type="component" value="Unassembled WGS sequence"/>
</dbReference>
<keyword evidence="1" id="KW-0346">Stress response</keyword>
<dbReference type="SUPFAM" id="SSF49764">
    <property type="entry name" value="HSP20-like chaperones"/>
    <property type="match status" value="1"/>
</dbReference>
<proteinExistence type="inferred from homology"/>
<keyword evidence="6" id="KW-1185">Reference proteome</keyword>
<reference evidence="5 6" key="1">
    <citation type="submission" date="2021-02" db="EMBL/GenBank/DDBJ databases">
        <title>Plant Genome Project.</title>
        <authorList>
            <person name="Zhang R.-G."/>
        </authorList>
    </citation>
    <scope>NUCLEOTIDE SEQUENCE [LARGE SCALE GENOMIC DNA]</scope>
    <source>
        <tissue evidence="5">Leaves</tissue>
    </source>
</reference>
<evidence type="ECO:0000313" key="6">
    <source>
        <dbReference type="Proteomes" id="UP000827721"/>
    </source>
</evidence>
<evidence type="ECO:0000256" key="2">
    <source>
        <dbReference type="PROSITE-ProRule" id="PRU00285"/>
    </source>
</evidence>
<evidence type="ECO:0000256" key="1">
    <source>
        <dbReference type="ARBA" id="ARBA00023016"/>
    </source>
</evidence>
<organism evidence="5 6">
    <name type="scientific">Xanthoceras sorbifolium</name>
    <dbReference type="NCBI Taxonomy" id="99658"/>
    <lineage>
        <taxon>Eukaryota</taxon>
        <taxon>Viridiplantae</taxon>
        <taxon>Streptophyta</taxon>
        <taxon>Embryophyta</taxon>
        <taxon>Tracheophyta</taxon>
        <taxon>Spermatophyta</taxon>
        <taxon>Magnoliopsida</taxon>
        <taxon>eudicotyledons</taxon>
        <taxon>Gunneridae</taxon>
        <taxon>Pentapetalae</taxon>
        <taxon>rosids</taxon>
        <taxon>malvids</taxon>
        <taxon>Sapindales</taxon>
        <taxon>Sapindaceae</taxon>
        <taxon>Xanthoceroideae</taxon>
        <taxon>Xanthoceras</taxon>
    </lineage>
</organism>
<dbReference type="InterPro" id="IPR002068">
    <property type="entry name" value="A-crystallin/Hsp20_dom"/>
</dbReference>